<feature type="region of interest" description="Disordered" evidence="5">
    <location>
        <begin position="545"/>
        <end position="568"/>
    </location>
</feature>
<evidence type="ECO:0000256" key="1">
    <source>
        <dbReference type="ARBA" id="ARBA00009621"/>
    </source>
</evidence>
<feature type="region of interest" description="Disordered" evidence="5">
    <location>
        <begin position="583"/>
        <end position="602"/>
    </location>
</feature>
<reference evidence="7 8" key="1">
    <citation type="journal article" date="2018" name="Sci. Rep.">
        <title>Genomic signatures of local adaptation to the degree of environmental predictability in rotifers.</title>
        <authorList>
            <person name="Franch-Gras L."/>
            <person name="Hahn C."/>
            <person name="Garcia-Roger E.M."/>
            <person name="Carmona M.J."/>
            <person name="Serra M."/>
            <person name="Gomez A."/>
        </authorList>
    </citation>
    <scope>NUCLEOTIDE SEQUENCE [LARGE SCALE GENOMIC DNA]</scope>
    <source>
        <strain evidence="7">HYR1</strain>
    </source>
</reference>
<sequence length="746" mass="80662">MISSSTTATPSGTNSPLLKTNSSTNLNTLEPVNACNQASSSTSSSSLSCANSSLAVVPHEQSHGEQVLSSVREPDPDAIKMFVGQIPRNMNETELRTMFQEYGSVYQLNVLRDKQTNESKGCCFVTFYTRKAALEAQNALHNLKTLPGMHHPIQMKPADTENRNERKLFIGMISRIYDENDIRIMFAPYGQIEDCTILRDSNMKSRGCAFVTYLKRQSAINAIKSMHHSQTMEGCSSPIVVKFADTPRDKETKKMQQLNGSLIQQFLNTNGHSNGFHPAVNSVNQNNNHLLPPGTFQAANTAQHFTGHSFSQQSSFHSINSPIVGSSNSLNSQSNLSSRPINPSQNNNLPSNGANLIGIGTSGTNNSLNSTGNQFPAPNLNNLLLMQQLLMSFPQFQNVVNNPAMLHNQPASNSEGGNSNGQNFQNLASLLQLSQKPGVSSTPGSNQSSSTGNSLNTSQASLLPNPSSSNGSLVNSSFSQPLTSNNNNNNFGLGNFNFPQLAQIRTPSTSNLSANSTSTNNNLFLPNSPNLPNNLISLPNPSSTLNSFNSSGPSSSTSASASSSSTSTNLVNNLSKNFNNLTINSQLNSNQPNFNHPSPNTGMNQFFNFNPSQVQQQSKFGTMQNRTGTNSNTSPNSVGYKQQEGPDGCNLFIYHLPCEFGDLDLAKTFSPFGQVLSAKVFIDKNTNLSKCFGFVSYDNTISANKAIQAMNGYQIGIKRLKVQLKKSKNSNNLPNSNPNPSSIIDY</sequence>
<keyword evidence="3 4" id="KW-0694">RNA-binding</keyword>
<feature type="compositionally biased region" description="Low complexity" evidence="5">
    <location>
        <begin position="729"/>
        <end position="746"/>
    </location>
</feature>
<dbReference type="CDD" id="cd12631">
    <property type="entry name" value="RRM1_CELF1_2_Bruno"/>
    <property type="match status" value="1"/>
</dbReference>
<feature type="domain" description="RRM" evidence="6">
    <location>
        <begin position="79"/>
        <end position="160"/>
    </location>
</feature>
<dbReference type="FunFam" id="3.30.70.330:FF:000383">
    <property type="entry name" value="Sex lethal, isoform D"/>
    <property type="match status" value="1"/>
</dbReference>
<feature type="region of interest" description="Disordered" evidence="5">
    <location>
        <begin position="727"/>
        <end position="746"/>
    </location>
</feature>
<dbReference type="SMART" id="SM00360">
    <property type="entry name" value="RRM"/>
    <property type="match status" value="3"/>
</dbReference>
<keyword evidence="2" id="KW-0677">Repeat</keyword>
<dbReference type="FunFam" id="3.30.70.330:FF:000322">
    <property type="entry name" value="CUGBP Elav-like family member 2"/>
    <property type="match status" value="1"/>
</dbReference>
<dbReference type="GO" id="GO:0003729">
    <property type="term" value="F:mRNA binding"/>
    <property type="evidence" value="ECO:0007669"/>
    <property type="project" value="UniProtKB-ARBA"/>
</dbReference>
<proteinExistence type="inferred from homology"/>
<evidence type="ECO:0000313" key="7">
    <source>
        <dbReference type="EMBL" id="RNA36777.1"/>
    </source>
</evidence>
<dbReference type="STRING" id="10195.A0A3M7SMD1"/>
<dbReference type="OrthoDB" id="410044at2759"/>
<dbReference type="Gene3D" id="3.30.70.330">
    <property type="match status" value="3"/>
</dbReference>
<comment type="caution">
    <text evidence="7">The sequence shown here is derived from an EMBL/GenBank/DDBJ whole genome shotgun (WGS) entry which is preliminary data.</text>
</comment>
<feature type="region of interest" description="Disordered" evidence="5">
    <location>
        <begin position="309"/>
        <end position="360"/>
    </location>
</feature>
<dbReference type="PROSITE" id="PS50102">
    <property type="entry name" value="RRM"/>
    <property type="match status" value="3"/>
</dbReference>
<name>A0A3M7SMD1_BRAPC</name>
<dbReference type="Proteomes" id="UP000276133">
    <property type="component" value="Unassembled WGS sequence"/>
</dbReference>
<dbReference type="AlphaFoldDB" id="A0A3M7SMD1"/>
<dbReference type="PANTHER" id="PTHR24012">
    <property type="entry name" value="RNA BINDING PROTEIN"/>
    <property type="match status" value="1"/>
</dbReference>
<protein>
    <submittedName>
        <fullName evidence="7">CUGBP Elav-like family member 2 isoform X8</fullName>
    </submittedName>
</protein>
<feature type="region of interest" description="Disordered" evidence="5">
    <location>
        <begin position="1"/>
        <end position="25"/>
    </location>
</feature>
<dbReference type="InterPro" id="IPR000504">
    <property type="entry name" value="RRM_dom"/>
</dbReference>
<dbReference type="SUPFAM" id="SSF54928">
    <property type="entry name" value="RNA-binding domain, RBD"/>
    <property type="match status" value="2"/>
</dbReference>
<dbReference type="EMBL" id="REGN01001127">
    <property type="protein sequence ID" value="RNA36777.1"/>
    <property type="molecule type" value="Genomic_DNA"/>
</dbReference>
<feature type="compositionally biased region" description="Low complexity" evidence="5">
    <location>
        <begin position="438"/>
        <end position="481"/>
    </location>
</feature>
<dbReference type="InterPro" id="IPR034196">
    <property type="entry name" value="CELF1/2_RRM1"/>
</dbReference>
<organism evidence="7 8">
    <name type="scientific">Brachionus plicatilis</name>
    <name type="common">Marine rotifer</name>
    <name type="synonym">Brachionus muelleri</name>
    <dbReference type="NCBI Taxonomy" id="10195"/>
    <lineage>
        <taxon>Eukaryota</taxon>
        <taxon>Metazoa</taxon>
        <taxon>Spiralia</taxon>
        <taxon>Gnathifera</taxon>
        <taxon>Rotifera</taxon>
        <taxon>Eurotatoria</taxon>
        <taxon>Monogononta</taxon>
        <taxon>Pseudotrocha</taxon>
        <taxon>Ploima</taxon>
        <taxon>Brachionidae</taxon>
        <taxon>Brachionus</taxon>
    </lineage>
</organism>
<dbReference type="GO" id="GO:0009967">
    <property type="term" value="P:positive regulation of signal transduction"/>
    <property type="evidence" value="ECO:0007669"/>
    <property type="project" value="UniProtKB-ARBA"/>
</dbReference>
<dbReference type="Pfam" id="PF00076">
    <property type="entry name" value="RRM_1"/>
    <property type="match status" value="3"/>
</dbReference>
<evidence type="ECO:0000313" key="8">
    <source>
        <dbReference type="Proteomes" id="UP000276133"/>
    </source>
</evidence>
<feature type="region of interest" description="Disordered" evidence="5">
    <location>
        <begin position="435"/>
        <end position="481"/>
    </location>
</feature>
<feature type="domain" description="RRM" evidence="6">
    <location>
        <begin position="649"/>
        <end position="727"/>
    </location>
</feature>
<feature type="compositionally biased region" description="Polar residues" evidence="5">
    <location>
        <begin position="585"/>
        <end position="602"/>
    </location>
</feature>
<evidence type="ECO:0000256" key="5">
    <source>
        <dbReference type="SAM" id="MobiDB-lite"/>
    </source>
</evidence>
<feature type="compositionally biased region" description="Polar residues" evidence="5">
    <location>
        <begin position="339"/>
        <end position="354"/>
    </location>
</feature>
<evidence type="ECO:0000256" key="2">
    <source>
        <dbReference type="ARBA" id="ARBA00022737"/>
    </source>
</evidence>
<evidence type="ECO:0000259" key="6">
    <source>
        <dbReference type="PROSITE" id="PS50102"/>
    </source>
</evidence>
<keyword evidence="8" id="KW-1185">Reference proteome</keyword>
<dbReference type="InterPro" id="IPR012677">
    <property type="entry name" value="Nucleotide-bd_a/b_plait_sf"/>
</dbReference>
<dbReference type="GO" id="GO:0010629">
    <property type="term" value="P:negative regulation of gene expression"/>
    <property type="evidence" value="ECO:0007669"/>
    <property type="project" value="UniProtKB-ARBA"/>
</dbReference>
<evidence type="ECO:0000256" key="3">
    <source>
        <dbReference type="ARBA" id="ARBA00022884"/>
    </source>
</evidence>
<feature type="compositionally biased region" description="Low complexity" evidence="5">
    <location>
        <begin position="326"/>
        <end position="338"/>
    </location>
</feature>
<accession>A0A3M7SMD1</accession>
<feature type="compositionally biased region" description="Low complexity" evidence="5">
    <location>
        <begin position="309"/>
        <end position="318"/>
    </location>
</feature>
<feature type="domain" description="RRM" evidence="6">
    <location>
        <begin position="166"/>
        <end position="246"/>
    </location>
</feature>
<gene>
    <name evidence="7" type="ORF">BpHYR1_034203</name>
</gene>
<dbReference type="InterPro" id="IPR035979">
    <property type="entry name" value="RBD_domain_sf"/>
</dbReference>
<comment type="similarity">
    <text evidence="1">Belongs to the CELF/BRUNOL family.</text>
</comment>
<dbReference type="GO" id="GO:0005737">
    <property type="term" value="C:cytoplasm"/>
    <property type="evidence" value="ECO:0007669"/>
    <property type="project" value="UniProtKB-ARBA"/>
</dbReference>
<evidence type="ECO:0000256" key="4">
    <source>
        <dbReference type="PROSITE-ProRule" id="PRU00176"/>
    </source>
</evidence>
<dbReference type="FunFam" id="3.30.70.330:FF:000013">
    <property type="entry name" value="CUGBP Elav-like family member 1 isoform 2"/>
    <property type="match status" value="1"/>
</dbReference>